<dbReference type="EMBL" id="GBXM01052706">
    <property type="protein sequence ID" value="JAH55871.1"/>
    <property type="molecule type" value="Transcribed_RNA"/>
</dbReference>
<reference evidence="1" key="1">
    <citation type="submission" date="2014-11" db="EMBL/GenBank/DDBJ databases">
        <authorList>
            <person name="Amaro Gonzalez C."/>
        </authorList>
    </citation>
    <scope>NUCLEOTIDE SEQUENCE</scope>
</reference>
<sequence>MPRNSNLRPICEYSQHICEVLFNVSLNYIANRWKTGYPFSFCVPSILLKQR</sequence>
<organism evidence="1">
    <name type="scientific">Anguilla anguilla</name>
    <name type="common">European freshwater eel</name>
    <name type="synonym">Muraena anguilla</name>
    <dbReference type="NCBI Taxonomy" id="7936"/>
    <lineage>
        <taxon>Eukaryota</taxon>
        <taxon>Metazoa</taxon>
        <taxon>Chordata</taxon>
        <taxon>Craniata</taxon>
        <taxon>Vertebrata</taxon>
        <taxon>Euteleostomi</taxon>
        <taxon>Actinopterygii</taxon>
        <taxon>Neopterygii</taxon>
        <taxon>Teleostei</taxon>
        <taxon>Anguilliformes</taxon>
        <taxon>Anguillidae</taxon>
        <taxon>Anguilla</taxon>
    </lineage>
</organism>
<accession>A0A0E9TQP4</accession>
<reference evidence="1" key="2">
    <citation type="journal article" date="2015" name="Fish Shellfish Immunol.">
        <title>Early steps in the European eel (Anguilla anguilla)-Vibrio vulnificus interaction in the gills: Role of the RtxA13 toxin.</title>
        <authorList>
            <person name="Callol A."/>
            <person name="Pajuelo D."/>
            <person name="Ebbesson L."/>
            <person name="Teles M."/>
            <person name="MacKenzie S."/>
            <person name="Amaro C."/>
        </authorList>
    </citation>
    <scope>NUCLEOTIDE SEQUENCE</scope>
</reference>
<proteinExistence type="predicted"/>
<dbReference type="AlphaFoldDB" id="A0A0E9TQP4"/>
<name>A0A0E9TQP4_ANGAN</name>
<evidence type="ECO:0000313" key="1">
    <source>
        <dbReference type="EMBL" id="JAH55871.1"/>
    </source>
</evidence>
<protein>
    <submittedName>
        <fullName evidence="1">Uncharacterized protein</fullName>
    </submittedName>
</protein>